<evidence type="ECO:0000313" key="2">
    <source>
        <dbReference type="EMBL" id="GAT50414.1"/>
    </source>
</evidence>
<evidence type="ECO:0008006" key="4">
    <source>
        <dbReference type="Google" id="ProtNLM"/>
    </source>
</evidence>
<dbReference type="InterPro" id="IPR029063">
    <property type="entry name" value="SAM-dependent_MTases_sf"/>
</dbReference>
<dbReference type="SMART" id="SM01296">
    <property type="entry name" value="N2227"/>
    <property type="match status" value="1"/>
</dbReference>
<dbReference type="InterPro" id="IPR012901">
    <property type="entry name" value="CARME"/>
</dbReference>
<reference evidence="2" key="1">
    <citation type="submission" date="2014-09" db="EMBL/GenBank/DDBJ databases">
        <title>Genome sequence of the luminous mushroom Mycena chlorophos for searching fungal bioluminescence genes.</title>
        <authorList>
            <person name="Tanaka Y."/>
            <person name="Kasuga D."/>
            <person name="Oba Y."/>
            <person name="Hase S."/>
            <person name="Sato K."/>
            <person name="Oba Y."/>
            <person name="Sakakibara Y."/>
        </authorList>
    </citation>
    <scope>NUCLEOTIDE SEQUENCE</scope>
</reference>
<evidence type="ECO:0000256" key="1">
    <source>
        <dbReference type="SAM" id="MobiDB-lite"/>
    </source>
</evidence>
<dbReference type="PANTHER" id="PTHR12303">
    <property type="entry name" value="CARNOSINE N-METHYLTRANSFERASE"/>
    <property type="match status" value="1"/>
</dbReference>
<evidence type="ECO:0000313" key="3">
    <source>
        <dbReference type="Proteomes" id="UP000815677"/>
    </source>
</evidence>
<dbReference type="Gene3D" id="3.40.50.150">
    <property type="entry name" value="Vaccinia Virus protein VP39"/>
    <property type="match status" value="1"/>
</dbReference>
<sequence>MSSTESSAGVAPIQGHSDVRGTIQEQPRAVERAADLDETAQAPAQERPSRQSSLNSGSNVPWEAKKNARQHLKGGECAVCWMPPWTSDVWLALFLPFAITLVAWRLSFFPKSWADLFDILSLKSLDLTESPPFSLPRARNAFARYRQLSAVEAAHLNSSYNSISRPHKKIGFELGYPAKLKWLTEVTDANGRVTDAIARLAEGDFGLDLPPRGGSSADLMRVKEALKHFIRDWSAEGLVERDKIFAPILEVLKRDEKRAEKRVLVPGSGLGRLAWEISELGFRQTTANELSFYMILALRFLLSPSTTFQLNQHRIHPYAQWFSHQRTTDSLFRGISFPDALPRLSPRFQLLDADFLKLRDPGGYDYIVTLFFIDTSLNILSTLEQIYRLLRPGGVWINLGPLLWTSGGQAKLELSLDEVLLAAEMVGFVFDEMEDGSKTRTVASEYTADSRAMMKWIYQAEFWVARKAGSQRASR</sequence>
<dbReference type="EMBL" id="DF846472">
    <property type="protein sequence ID" value="GAT50414.1"/>
    <property type="molecule type" value="Genomic_DNA"/>
</dbReference>
<feature type="compositionally biased region" description="Polar residues" evidence="1">
    <location>
        <begin position="50"/>
        <end position="59"/>
    </location>
</feature>
<dbReference type="SUPFAM" id="SSF53335">
    <property type="entry name" value="S-adenosyl-L-methionine-dependent methyltransferases"/>
    <property type="match status" value="1"/>
</dbReference>
<dbReference type="PANTHER" id="PTHR12303:SF13">
    <property type="match status" value="1"/>
</dbReference>
<dbReference type="CDD" id="cd02440">
    <property type="entry name" value="AdoMet_MTases"/>
    <property type="match status" value="1"/>
</dbReference>
<organism evidence="2 3">
    <name type="scientific">Mycena chlorophos</name>
    <name type="common">Agaric fungus</name>
    <name type="synonym">Agaricus chlorophos</name>
    <dbReference type="NCBI Taxonomy" id="658473"/>
    <lineage>
        <taxon>Eukaryota</taxon>
        <taxon>Fungi</taxon>
        <taxon>Dikarya</taxon>
        <taxon>Basidiomycota</taxon>
        <taxon>Agaricomycotina</taxon>
        <taxon>Agaricomycetes</taxon>
        <taxon>Agaricomycetidae</taxon>
        <taxon>Agaricales</taxon>
        <taxon>Marasmiineae</taxon>
        <taxon>Mycenaceae</taxon>
        <taxon>Mycena</taxon>
    </lineage>
</organism>
<accession>A0ABQ0LH23</accession>
<protein>
    <recommendedName>
        <fullName evidence="4">N2227-domain-containing protein</fullName>
    </recommendedName>
</protein>
<keyword evidence="3" id="KW-1185">Reference proteome</keyword>
<feature type="region of interest" description="Disordered" evidence="1">
    <location>
        <begin position="1"/>
        <end position="61"/>
    </location>
</feature>
<name>A0ABQ0LH23_MYCCL</name>
<proteinExistence type="predicted"/>
<dbReference type="Proteomes" id="UP000815677">
    <property type="component" value="Unassembled WGS sequence"/>
</dbReference>
<dbReference type="Pfam" id="PF07942">
    <property type="entry name" value="CARME"/>
    <property type="match status" value="1"/>
</dbReference>
<gene>
    <name evidence="2" type="ORF">MCHLO_07658</name>
</gene>